<reference evidence="2" key="1">
    <citation type="submission" date="2020-08" db="EMBL/GenBank/DDBJ databases">
        <title>Multicomponent nature underlies the extraordinary mechanical properties of spider dragline silk.</title>
        <authorList>
            <person name="Kono N."/>
            <person name="Nakamura H."/>
            <person name="Mori M."/>
            <person name="Yoshida Y."/>
            <person name="Ohtoshi R."/>
            <person name="Malay A.D."/>
            <person name="Moran D.A.P."/>
            <person name="Tomita M."/>
            <person name="Numata K."/>
            <person name="Arakawa K."/>
        </authorList>
    </citation>
    <scope>NUCLEOTIDE SEQUENCE</scope>
</reference>
<comment type="caution">
    <text evidence="2">The sequence shown here is derived from an EMBL/GenBank/DDBJ whole genome shotgun (WGS) entry which is preliminary data.</text>
</comment>
<dbReference type="OrthoDB" id="6436613at2759"/>
<dbReference type="AlphaFoldDB" id="A0A8X6TC32"/>
<evidence type="ECO:0000313" key="3">
    <source>
        <dbReference type="Proteomes" id="UP000887013"/>
    </source>
</evidence>
<gene>
    <name evidence="2" type="ORF">NPIL_374791</name>
</gene>
<dbReference type="EMBL" id="BMAW01099898">
    <property type="protein sequence ID" value="GFS92311.1"/>
    <property type="molecule type" value="Genomic_DNA"/>
</dbReference>
<evidence type="ECO:0000256" key="1">
    <source>
        <dbReference type="SAM" id="MobiDB-lite"/>
    </source>
</evidence>
<proteinExistence type="predicted"/>
<accession>A0A8X6TC32</accession>
<sequence length="182" mass="20208">MSVPSSITRRVAKGYTLLSKTDDIHPSSLVRDIRRDRNEAKSFDINSTYNDETRIRRPVRALDSSKNENSRGVEPAPTPSPKRALWFQNPRVIRQSSSHEITHVFSTELFCSTEGASAFGCMSSSSGASAYCGNTQIGYALFRLRPRFTKFGIEQSVSTTSVAAFEMTIALLDQFNLEIDSG</sequence>
<feature type="region of interest" description="Disordered" evidence="1">
    <location>
        <begin position="54"/>
        <end position="83"/>
    </location>
</feature>
<organism evidence="2 3">
    <name type="scientific">Nephila pilipes</name>
    <name type="common">Giant wood spider</name>
    <name type="synonym">Nephila maculata</name>
    <dbReference type="NCBI Taxonomy" id="299642"/>
    <lineage>
        <taxon>Eukaryota</taxon>
        <taxon>Metazoa</taxon>
        <taxon>Ecdysozoa</taxon>
        <taxon>Arthropoda</taxon>
        <taxon>Chelicerata</taxon>
        <taxon>Arachnida</taxon>
        <taxon>Araneae</taxon>
        <taxon>Araneomorphae</taxon>
        <taxon>Entelegynae</taxon>
        <taxon>Araneoidea</taxon>
        <taxon>Nephilidae</taxon>
        <taxon>Nephila</taxon>
    </lineage>
</organism>
<evidence type="ECO:0000313" key="2">
    <source>
        <dbReference type="EMBL" id="GFS92311.1"/>
    </source>
</evidence>
<keyword evidence="3" id="KW-1185">Reference proteome</keyword>
<name>A0A8X6TC32_NEPPI</name>
<dbReference type="Proteomes" id="UP000887013">
    <property type="component" value="Unassembled WGS sequence"/>
</dbReference>
<protein>
    <submittedName>
        <fullName evidence="2">Uncharacterized protein</fullName>
    </submittedName>
</protein>